<name>A0A895YKC1_9ACTN</name>
<dbReference type="InterPro" id="IPR006439">
    <property type="entry name" value="HAD-SF_hydro_IA"/>
</dbReference>
<dbReference type="GO" id="GO:0006281">
    <property type="term" value="P:DNA repair"/>
    <property type="evidence" value="ECO:0007669"/>
    <property type="project" value="TreeGrafter"/>
</dbReference>
<dbReference type="PANTHER" id="PTHR43434">
    <property type="entry name" value="PHOSPHOGLYCOLATE PHOSPHATASE"/>
    <property type="match status" value="1"/>
</dbReference>
<dbReference type="Pfam" id="PF00702">
    <property type="entry name" value="Hydrolase"/>
    <property type="match status" value="1"/>
</dbReference>
<keyword evidence="1" id="KW-0378">Hydrolase</keyword>
<dbReference type="Gene3D" id="3.40.50.1000">
    <property type="entry name" value="HAD superfamily/HAD-like"/>
    <property type="match status" value="1"/>
</dbReference>
<accession>A0A895YKC1</accession>
<dbReference type="EMBL" id="CP070499">
    <property type="protein sequence ID" value="QSB16482.1"/>
    <property type="molecule type" value="Genomic_DNA"/>
</dbReference>
<evidence type="ECO:0000313" key="2">
    <source>
        <dbReference type="Proteomes" id="UP000662857"/>
    </source>
</evidence>
<keyword evidence="2" id="KW-1185">Reference proteome</keyword>
<dbReference type="InterPro" id="IPR050155">
    <property type="entry name" value="HAD-like_hydrolase_sf"/>
</dbReference>
<reference evidence="1" key="1">
    <citation type="submission" date="2021-02" db="EMBL/GenBank/DDBJ databases">
        <title>Natrosporangium hydrolyticum gen. nov., sp. nov, a haloalkaliphilic actinobacterium from a soda solonchak soil.</title>
        <authorList>
            <person name="Sorokin D.Y."/>
            <person name="Khijniak T.V."/>
            <person name="Zakharycheva A.P."/>
            <person name="Boueva O.V."/>
            <person name="Ariskina E.V."/>
            <person name="Hahnke R.L."/>
            <person name="Bunk B."/>
            <person name="Sproer C."/>
            <person name="Schumann P."/>
            <person name="Evtushenko L.I."/>
            <person name="Kublanov I.V."/>
        </authorList>
    </citation>
    <scope>NUCLEOTIDE SEQUENCE</scope>
    <source>
        <strain evidence="1">DSM 106523</strain>
    </source>
</reference>
<dbReference type="Proteomes" id="UP000662857">
    <property type="component" value="Chromosome"/>
</dbReference>
<dbReference type="PANTHER" id="PTHR43434:SF1">
    <property type="entry name" value="PHOSPHOGLYCOLATE PHOSPHATASE"/>
    <property type="match status" value="1"/>
</dbReference>
<proteinExistence type="predicted"/>
<evidence type="ECO:0000313" key="1">
    <source>
        <dbReference type="EMBL" id="QSB16482.1"/>
    </source>
</evidence>
<organism evidence="1 2">
    <name type="scientific">Natronosporangium hydrolyticum</name>
    <dbReference type="NCBI Taxonomy" id="2811111"/>
    <lineage>
        <taxon>Bacteria</taxon>
        <taxon>Bacillati</taxon>
        <taxon>Actinomycetota</taxon>
        <taxon>Actinomycetes</taxon>
        <taxon>Micromonosporales</taxon>
        <taxon>Micromonosporaceae</taxon>
        <taxon>Natronosporangium</taxon>
    </lineage>
</organism>
<dbReference type="SFLD" id="SFLDS00003">
    <property type="entry name" value="Haloacid_Dehalogenase"/>
    <property type="match status" value="1"/>
</dbReference>
<dbReference type="RefSeq" id="WP_239678697.1">
    <property type="nucleotide sequence ID" value="NZ_CP070499.1"/>
</dbReference>
<gene>
    <name evidence="1" type="ORF">JQS43_09470</name>
</gene>
<dbReference type="AlphaFoldDB" id="A0A895YKC1"/>
<dbReference type="GO" id="GO:0005829">
    <property type="term" value="C:cytosol"/>
    <property type="evidence" value="ECO:0007669"/>
    <property type="project" value="TreeGrafter"/>
</dbReference>
<dbReference type="InterPro" id="IPR036412">
    <property type="entry name" value="HAD-like_sf"/>
</dbReference>
<dbReference type="InterPro" id="IPR023214">
    <property type="entry name" value="HAD_sf"/>
</dbReference>
<protein>
    <submittedName>
        <fullName evidence="1">HAD family hydrolase</fullName>
    </submittedName>
</protein>
<dbReference type="SUPFAM" id="SSF56784">
    <property type="entry name" value="HAD-like"/>
    <property type="match status" value="1"/>
</dbReference>
<dbReference type="SFLD" id="SFLDG01129">
    <property type="entry name" value="C1.5:_HAD__Beta-PGM__Phosphata"/>
    <property type="match status" value="1"/>
</dbReference>
<dbReference type="NCBIfam" id="TIGR01549">
    <property type="entry name" value="HAD-SF-IA-v1"/>
    <property type="match status" value="1"/>
</dbReference>
<dbReference type="KEGG" id="nhy:JQS43_09470"/>
<dbReference type="CDD" id="cd01427">
    <property type="entry name" value="HAD_like"/>
    <property type="match status" value="1"/>
</dbReference>
<sequence>MLPSPQALLLDFGGVIADGPTHPEWRTRLAEDVNEVLAEAGVTPLPPAEILAAVDGEEAADHFWQEPAPEQPDHATMWGEIVAAGWSAAARTALADSGELLSRRFIEHKHALTWQLRPGMAELLANADQHGLPVAIVSNTLCAGPHREFLTRLGLDDRFTGQFYSDEHGVRKPNPELVAKAVAAVSVPPEGCWFVGDTLTRDILVARRANLGAAVLMRSQRSEPAAPPDGVAPDAVVADPVELSHLLDQHGWAGEPETA</sequence>
<dbReference type="GO" id="GO:0008967">
    <property type="term" value="F:phosphoglycolate phosphatase activity"/>
    <property type="evidence" value="ECO:0007669"/>
    <property type="project" value="TreeGrafter"/>
</dbReference>